<evidence type="ECO:0000313" key="7">
    <source>
        <dbReference type="EMBL" id="MBN7827988.1"/>
    </source>
</evidence>
<keyword evidence="3" id="KW-0633">Potassium transport</keyword>
<dbReference type="Proteomes" id="UP000664654">
    <property type="component" value="Unassembled WGS sequence"/>
</dbReference>
<dbReference type="PANTHER" id="PTHR46157">
    <property type="entry name" value="K(+) EFFLUX ANTIPORTER 3, CHLOROPLASTIC"/>
    <property type="match status" value="1"/>
</dbReference>
<sequence length="108" mass="11842">LVILYSRWVNSRQCPPVYDTASSVEDPQVVIAGFGRFGQMSARILAANQIPFTALDKDAAHIAFVEQFGNKVFYGDATKLDLLRAAGIEQAKVLLIAVNRESDVMKIA</sequence>
<keyword evidence="8" id="KW-1185">Reference proteome</keyword>
<dbReference type="Pfam" id="PF02254">
    <property type="entry name" value="TrkA_N"/>
    <property type="match status" value="1"/>
</dbReference>
<dbReference type="InterPro" id="IPR036291">
    <property type="entry name" value="NAD(P)-bd_dom_sf"/>
</dbReference>
<dbReference type="Gene3D" id="3.40.50.720">
    <property type="entry name" value="NAD(P)-binding Rossmann-like Domain"/>
    <property type="match status" value="1"/>
</dbReference>
<dbReference type="AlphaFoldDB" id="A0A939DS53"/>
<dbReference type="InterPro" id="IPR003148">
    <property type="entry name" value="RCK_N"/>
</dbReference>
<dbReference type="PANTHER" id="PTHR46157:SF4">
    <property type="entry name" value="K(+) EFFLUX ANTIPORTER 3, CHLOROPLASTIC"/>
    <property type="match status" value="1"/>
</dbReference>
<dbReference type="RefSeq" id="WP_206576033.1">
    <property type="nucleotide sequence ID" value="NZ_JAFKCV010000241.1"/>
</dbReference>
<feature type="non-terminal residue" evidence="7">
    <location>
        <position position="108"/>
    </location>
</feature>
<dbReference type="GO" id="GO:0005886">
    <property type="term" value="C:plasma membrane"/>
    <property type="evidence" value="ECO:0007669"/>
    <property type="project" value="InterPro"/>
</dbReference>
<gene>
    <name evidence="7" type="ORF">J0A66_22400</name>
</gene>
<organism evidence="7 8">
    <name type="scientific">Bowmanella dokdonensis</name>
    <dbReference type="NCBI Taxonomy" id="751969"/>
    <lineage>
        <taxon>Bacteria</taxon>
        <taxon>Pseudomonadati</taxon>
        <taxon>Pseudomonadota</taxon>
        <taxon>Gammaproteobacteria</taxon>
        <taxon>Alteromonadales</taxon>
        <taxon>Alteromonadaceae</taxon>
        <taxon>Bowmanella</taxon>
    </lineage>
</organism>
<evidence type="ECO:0000256" key="2">
    <source>
        <dbReference type="ARBA" id="ARBA00022449"/>
    </source>
</evidence>
<evidence type="ECO:0000313" key="8">
    <source>
        <dbReference type="Proteomes" id="UP000664654"/>
    </source>
</evidence>
<evidence type="ECO:0000256" key="4">
    <source>
        <dbReference type="ARBA" id="ARBA00022958"/>
    </source>
</evidence>
<dbReference type="GO" id="GO:0015079">
    <property type="term" value="F:potassium ion transmembrane transporter activity"/>
    <property type="evidence" value="ECO:0007669"/>
    <property type="project" value="InterPro"/>
</dbReference>
<dbReference type="PROSITE" id="PS51201">
    <property type="entry name" value="RCK_N"/>
    <property type="match status" value="1"/>
</dbReference>
<feature type="domain" description="RCK N-terminal" evidence="6">
    <location>
        <begin position="26"/>
        <end position="108"/>
    </location>
</feature>
<proteinExistence type="predicted"/>
<keyword evidence="5" id="KW-0406">Ion transport</keyword>
<dbReference type="PRINTS" id="PR00335">
    <property type="entry name" value="KUPTAKETRKA"/>
</dbReference>
<evidence type="ECO:0000256" key="3">
    <source>
        <dbReference type="ARBA" id="ARBA00022538"/>
    </source>
</evidence>
<feature type="non-terminal residue" evidence="7">
    <location>
        <position position="1"/>
    </location>
</feature>
<name>A0A939DS53_9ALTE</name>
<reference evidence="7" key="1">
    <citation type="submission" date="2021-03" db="EMBL/GenBank/DDBJ databases">
        <title>novel species isolated from a fishpond in China.</title>
        <authorList>
            <person name="Lu H."/>
            <person name="Cai Z."/>
        </authorList>
    </citation>
    <scope>NUCLEOTIDE SEQUENCE</scope>
    <source>
        <strain evidence="7">JCM 30855</strain>
    </source>
</reference>
<accession>A0A939DS53</accession>
<keyword evidence="4" id="KW-0630">Potassium</keyword>
<evidence type="ECO:0000256" key="5">
    <source>
        <dbReference type="ARBA" id="ARBA00023065"/>
    </source>
</evidence>
<protein>
    <submittedName>
        <fullName evidence="7">NAD-binding protein</fullName>
    </submittedName>
</protein>
<dbReference type="InterPro" id="IPR006036">
    <property type="entry name" value="K_uptake_TrkA"/>
</dbReference>
<dbReference type="EMBL" id="JAFKCV010000241">
    <property type="protein sequence ID" value="MBN7827988.1"/>
    <property type="molecule type" value="Genomic_DNA"/>
</dbReference>
<keyword evidence="1" id="KW-0813">Transport</keyword>
<keyword evidence="2" id="KW-0050">Antiport</keyword>
<dbReference type="SUPFAM" id="SSF51735">
    <property type="entry name" value="NAD(P)-binding Rossmann-fold domains"/>
    <property type="match status" value="1"/>
</dbReference>
<evidence type="ECO:0000259" key="6">
    <source>
        <dbReference type="PROSITE" id="PS51201"/>
    </source>
</evidence>
<evidence type="ECO:0000256" key="1">
    <source>
        <dbReference type="ARBA" id="ARBA00022448"/>
    </source>
</evidence>
<dbReference type="GO" id="GO:0015297">
    <property type="term" value="F:antiporter activity"/>
    <property type="evidence" value="ECO:0007669"/>
    <property type="project" value="UniProtKB-KW"/>
</dbReference>
<comment type="caution">
    <text evidence="7">The sequence shown here is derived from an EMBL/GenBank/DDBJ whole genome shotgun (WGS) entry which is preliminary data.</text>
</comment>